<evidence type="ECO:0000313" key="1">
    <source>
        <dbReference type="Proteomes" id="UP000695022"/>
    </source>
</evidence>
<gene>
    <name evidence="2" type="primary">LOC106817798</name>
</gene>
<accession>A0ABM1F0K8</accession>
<evidence type="ECO:0000313" key="2">
    <source>
        <dbReference type="RefSeq" id="XP_014677979.1"/>
    </source>
</evidence>
<dbReference type="Proteomes" id="UP000695022">
    <property type="component" value="Unplaced"/>
</dbReference>
<keyword evidence="1" id="KW-1185">Reference proteome</keyword>
<organism evidence="1 2">
    <name type="scientific">Priapulus caudatus</name>
    <name type="common">Priapulid worm</name>
    <dbReference type="NCBI Taxonomy" id="37621"/>
    <lineage>
        <taxon>Eukaryota</taxon>
        <taxon>Metazoa</taxon>
        <taxon>Ecdysozoa</taxon>
        <taxon>Scalidophora</taxon>
        <taxon>Priapulida</taxon>
        <taxon>Priapulimorpha</taxon>
        <taxon>Priapulimorphida</taxon>
        <taxon>Priapulidae</taxon>
        <taxon>Priapulus</taxon>
    </lineage>
</organism>
<dbReference type="RefSeq" id="XP_014677979.1">
    <property type="nucleotide sequence ID" value="XM_014822493.1"/>
</dbReference>
<name>A0ABM1F0K8_PRICU</name>
<sequence>MKDHPDYKYRPRRKPKKPLTITRYPGMQSIPSLSNADYLTAALPRAFHNFPQTSLPTSISMCTSAGGGIDSLTTEKARAALATSVMSNPAFYGYPHFSAEAFAAAKLGEMTSLRPADVPQSMYPTLYPSHSPFSTGGACMPHSHMPGQYMVPCNGCPPGYLTSAAVAAAQQDIRRPVAYVLVKPEDHYGHGTGSPTALPAVTATPRL</sequence>
<reference evidence="2" key="1">
    <citation type="submission" date="2025-08" db="UniProtKB">
        <authorList>
            <consortium name="RefSeq"/>
        </authorList>
    </citation>
    <scope>IDENTIFICATION</scope>
</reference>
<protein>
    <submittedName>
        <fullName evidence="2">Transcription factor Sox-21-B-like</fullName>
    </submittedName>
</protein>
<dbReference type="GeneID" id="106817798"/>
<proteinExistence type="predicted"/>